<reference evidence="3" key="3">
    <citation type="submission" date="2018-08" db="UniProtKB">
        <authorList>
            <consortium name="EnsemblPlants"/>
        </authorList>
    </citation>
    <scope>IDENTIFICATION</scope>
    <source>
        <strain evidence="3">cv. Bd21</strain>
    </source>
</reference>
<feature type="region of interest" description="Disordered" evidence="1">
    <location>
        <begin position="1"/>
        <end position="32"/>
    </location>
</feature>
<feature type="non-terminal residue" evidence="2">
    <location>
        <position position="1"/>
    </location>
</feature>
<reference evidence="2 3" key="1">
    <citation type="journal article" date="2010" name="Nature">
        <title>Genome sequencing and analysis of the model grass Brachypodium distachyon.</title>
        <authorList>
            <consortium name="International Brachypodium Initiative"/>
        </authorList>
    </citation>
    <scope>NUCLEOTIDE SEQUENCE [LARGE SCALE GENOMIC DNA]</scope>
    <source>
        <strain evidence="2 3">Bd21</strain>
    </source>
</reference>
<reference evidence="2" key="2">
    <citation type="submission" date="2017-06" db="EMBL/GenBank/DDBJ databases">
        <title>WGS assembly of Brachypodium distachyon.</title>
        <authorList>
            <consortium name="The International Brachypodium Initiative"/>
            <person name="Lucas S."/>
            <person name="Harmon-Smith M."/>
            <person name="Lail K."/>
            <person name="Tice H."/>
            <person name="Grimwood J."/>
            <person name="Bruce D."/>
            <person name="Barry K."/>
            <person name="Shu S."/>
            <person name="Lindquist E."/>
            <person name="Wang M."/>
            <person name="Pitluck S."/>
            <person name="Vogel J.P."/>
            <person name="Garvin D.F."/>
            <person name="Mockler T.C."/>
            <person name="Schmutz J."/>
            <person name="Rokhsar D."/>
            <person name="Bevan M.W."/>
        </authorList>
    </citation>
    <scope>NUCLEOTIDE SEQUENCE</scope>
    <source>
        <strain evidence="2">Bd21</strain>
    </source>
</reference>
<evidence type="ECO:0000313" key="2">
    <source>
        <dbReference type="EMBL" id="KQJ85441.1"/>
    </source>
</evidence>
<dbReference type="InParanoid" id="A0A0Q3P915"/>
<organism evidence="2">
    <name type="scientific">Brachypodium distachyon</name>
    <name type="common">Purple false brome</name>
    <name type="synonym">Trachynia distachya</name>
    <dbReference type="NCBI Taxonomy" id="15368"/>
    <lineage>
        <taxon>Eukaryota</taxon>
        <taxon>Viridiplantae</taxon>
        <taxon>Streptophyta</taxon>
        <taxon>Embryophyta</taxon>
        <taxon>Tracheophyta</taxon>
        <taxon>Spermatophyta</taxon>
        <taxon>Magnoliopsida</taxon>
        <taxon>Liliopsida</taxon>
        <taxon>Poales</taxon>
        <taxon>Poaceae</taxon>
        <taxon>BOP clade</taxon>
        <taxon>Pooideae</taxon>
        <taxon>Stipodae</taxon>
        <taxon>Brachypodieae</taxon>
        <taxon>Brachypodium</taxon>
    </lineage>
</organism>
<dbReference type="AlphaFoldDB" id="A0A0Q3P915"/>
<evidence type="ECO:0000256" key="1">
    <source>
        <dbReference type="SAM" id="MobiDB-lite"/>
    </source>
</evidence>
<feature type="compositionally biased region" description="Low complexity" evidence="1">
    <location>
        <begin position="163"/>
        <end position="180"/>
    </location>
</feature>
<feature type="compositionally biased region" description="Pro residues" evidence="1">
    <location>
        <begin position="86"/>
        <end position="97"/>
    </location>
</feature>
<proteinExistence type="predicted"/>
<dbReference type="EMBL" id="CM000884">
    <property type="protein sequence ID" value="KQJ85441.1"/>
    <property type="molecule type" value="Genomic_DNA"/>
</dbReference>
<evidence type="ECO:0000313" key="4">
    <source>
        <dbReference type="Proteomes" id="UP000008810"/>
    </source>
</evidence>
<protein>
    <submittedName>
        <fullName evidence="2 3">Uncharacterized protein</fullName>
    </submittedName>
</protein>
<sequence>KKWPSSPSTPRPAGLAQQATNVPHIYPPNPNCPQLQIPLDSLFISVSVAALTPTAHRARHGPTRRRRTRPVRELILDDAADRPSSPTTPTPEQPPSPSTARRRHGRLLLSDRARRQPPPSSPLTVRRRCHGRRWTAQRQVSPAPPPSLLTPRSAIRSSDHRATASSPTTTVRRRSSSSTADLKPSPSPSDLNF</sequence>
<keyword evidence="4" id="KW-1185">Reference proteome</keyword>
<feature type="compositionally biased region" description="Basic residues" evidence="1">
    <location>
        <begin position="125"/>
        <end position="135"/>
    </location>
</feature>
<dbReference type="EnsemblPlants" id="KQJ85441">
    <property type="protein sequence ID" value="KQJ85441"/>
    <property type="gene ID" value="BRADI_5g27077v3"/>
</dbReference>
<dbReference type="Gramene" id="KQJ85441">
    <property type="protein sequence ID" value="KQJ85441"/>
    <property type="gene ID" value="BRADI_5g27077v3"/>
</dbReference>
<evidence type="ECO:0000313" key="3">
    <source>
        <dbReference type="EnsemblPlants" id="KQJ85441"/>
    </source>
</evidence>
<dbReference type="Proteomes" id="UP000008810">
    <property type="component" value="Chromosome 5"/>
</dbReference>
<accession>A0A0Q3P915</accession>
<gene>
    <name evidence="2" type="ORF">BRADI_5g27077v3</name>
</gene>
<feature type="region of interest" description="Disordered" evidence="1">
    <location>
        <begin position="77"/>
        <end position="193"/>
    </location>
</feature>
<name>A0A0Q3P915_BRADI</name>